<feature type="region of interest" description="Disordered" evidence="1">
    <location>
        <begin position="49"/>
        <end position="73"/>
    </location>
</feature>
<organism evidence="2 3">
    <name type="scientific">Aspergillus felis</name>
    <dbReference type="NCBI Taxonomy" id="1287682"/>
    <lineage>
        <taxon>Eukaryota</taxon>
        <taxon>Fungi</taxon>
        <taxon>Dikarya</taxon>
        <taxon>Ascomycota</taxon>
        <taxon>Pezizomycotina</taxon>
        <taxon>Eurotiomycetes</taxon>
        <taxon>Eurotiomycetidae</taxon>
        <taxon>Eurotiales</taxon>
        <taxon>Aspergillaceae</taxon>
        <taxon>Aspergillus</taxon>
        <taxon>Aspergillus subgen. Fumigati</taxon>
    </lineage>
</organism>
<feature type="region of interest" description="Disordered" evidence="1">
    <location>
        <begin position="1"/>
        <end position="34"/>
    </location>
</feature>
<gene>
    <name evidence="2" type="ORF">CNMCM5623_002957</name>
</gene>
<dbReference type="Proteomes" id="UP000654922">
    <property type="component" value="Unassembled WGS sequence"/>
</dbReference>
<sequence length="83" mass="9253">MPPPTPTNHDFFDPWNSSATGHQRAENPYSNTTSWRETRRAKLAIQFAGDNTKTNSGSGNGAQMQGYPDDDGDEQETCFCFCF</sequence>
<evidence type="ECO:0000313" key="2">
    <source>
        <dbReference type="EMBL" id="KAF7170550.1"/>
    </source>
</evidence>
<proteinExistence type="predicted"/>
<comment type="caution">
    <text evidence="2">The sequence shown here is derived from an EMBL/GenBank/DDBJ whole genome shotgun (WGS) entry which is preliminary data.</text>
</comment>
<reference evidence="2" key="1">
    <citation type="submission" date="2020-06" db="EMBL/GenBank/DDBJ databases">
        <title>Draft genome sequences of strains closely related to Aspergillus parafelis and Aspergillus hiratsukae.</title>
        <authorList>
            <person name="Dos Santos R.A.C."/>
            <person name="Rivero-Menendez O."/>
            <person name="Steenwyk J.L."/>
            <person name="Mead M.E."/>
            <person name="Goldman G.H."/>
            <person name="Alastruey-Izquierdo A."/>
            <person name="Rokas A."/>
        </authorList>
    </citation>
    <scope>NUCLEOTIDE SEQUENCE</scope>
    <source>
        <strain evidence="2">CNM-CM5623</strain>
    </source>
</reference>
<accession>A0A8H6QB95</accession>
<feature type="compositionally biased region" description="Polar residues" evidence="1">
    <location>
        <begin position="49"/>
        <end position="63"/>
    </location>
</feature>
<protein>
    <submittedName>
        <fullName evidence="2">Uncharacterized protein</fullName>
    </submittedName>
</protein>
<dbReference type="OrthoDB" id="427711at2759"/>
<evidence type="ECO:0000313" key="3">
    <source>
        <dbReference type="Proteomes" id="UP000654922"/>
    </source>
</evidence>
<dbReference type="AlphaFoldDB" id="A0A8H6QB95"/>
<name>A0A8H6QB95_9EURO</name>
<dbReference type="EMBL" id="JACBAE010001210">
    <property type="protein sequence ID" value="KAF7170550.1"/>
    <property type="molecule type" value="Genomic_DNA"/>
</dbReference>
<evidence type="ECO:0000256" key="1">
    <source>
        <dbReference type="SAM" id="MobiDB-lite"/>
    </source>
</evidence>